<dbReference type="Pfam" id="PF17898">
    <property type="entry name" value="GerD"/>
    <property type="match status" value="1"/>
</dbReference>
<sequence length="192" mass="21972">MRVGVALLFTSFLLVCSGCAQNGTGAEKMEYEETKKMVVDILKTDDGKKAIQDIIADDKTKAELIMDSDVIKKSIEDMVTSDKGKEFWKKTFNDPEFASAYAKALEDEHKKVLKDLTADPQYRGMLMEIMKEPDMEKEMNKLLKTKEMRAVYKELIIETMESPLVQAKMQERLDKAATKAVEKENKEKKEKE</sequence>
<dbReference type="Proteomes" id="UP000214618">
    <property type="component" value="Chromosome"/>
</dbReference>
<evidence type="ECO:0000256" key="1">
    <source>
        <dbReference type="SAM" id="SignalP"/>
    </source>
</evidence>
<dbReference type="OrthoDB" id="2375836at2"/>
<dbReference type="EMBL" id="CP017704">
    <property type="protein sequence ID" value="ASS94451.1"/>
    <property type="molecule type" value="Genomic_DNA"/>
</dbReference>
<evidence type="ECO:0000313" key="4">
    <source>
        <dbReference type="Proteomes" id="UP000214618"/>
    </source>
</evidence>
<accession>A0A223EGU6</accession>
<feature type="chain" id="PRO_5011283413" evidence="1">
    <location>
        <begin position="23"/>
        <end position="192"/>
    </location>
</feature>
<dbReference type="NCBIfam" id="NF040801">
    <property type="entry name" value="spore_GerD"/>
    <property type="match status" value="1"/>
</dbReference>
<organism evidence="3 4">
    <name type="scientific">Peribacillus simplex NBRC 15720 = DSM 1321</name>
    <dbReference type="NCBI Taxonomy" id="1349754"/>
    <lineage>
        <taxon>Bacteria</taxon>
        <taxon>Bacillati</taxon>
        <taxon>Bacillota</taxon>
        <taxon>Bacilli</taxon>
        <taxon>Bacillales</taxon>
        <taxon>Bacillaceae</taxon>
        <taxon>Peribacillus</taxon>
    </lineage>
</organism>
<feature type="domain" description="Spore germination GerD central core" evidence="2">
    <location>
        <begin position="64"/>
        <end position="177"/>
    </location>
</feature>
<keyword evidence="1" id="KW-0732">Signal</keyword>
<protein>
    <submittedName>
        <fullName evidence="3">Spore gernimation protein GerD</fullName>
    </submittedName>
</protein>
<proteinExistence type="predicted"/>
<gene>
    <name evidence="3" type="ORF">BS1321_11230</name>
</gene>
<name>A0A223EGU6_9BACI</name>
<dbReference type="RefSeq" id="WP_063235815.1">
    <property type="nucleotide sequence ID" value="NZ_BCVO01000031.1"/>
</dbReference>
<reference evidence="3 4" key="1">
    <citation type="submission" date="2016-10" db="EMBL/GenBank/DDBJ databases">
        <title>The whole genome sequencing and assembly of Bacillus simplex DSM 1321 strain.</title>
        <authorList>
            <person name="Park M.-K."/>
            <person name="Lee Y.-J."/>
            <person name="Yi H."/>
            <person name="Bahn Y.-S."/>
            <person name="Kim J.F."/>
            <person name="Lee D.-W."/>
        </authorList>
    </citation>
    <scope>NUCLEOTIDE SEQUENCE [LARGE SCALE GENOMIC DNA]</scope>
    <source>
        <strain evidence="3 4">DSM 1321</strain>
    </source>
</reference>
<evidence type="ECO:0000259" key="2">
    <source>
        <dbReference type="Pfam" id="PF17898"/>
    </source>
</evidence>
<dbReference type="AlphaFoldDB" id="A0A223EGU6"/>
<dbReference type="InterPro" id="IPR041262">
    <property type="entry name" value="GerD_central"/>
</dbReference>
<feature type="signal peptide" evidence="1">
    <location>
        <begin position="1"/>
        <end position="22"/>
    </location>
</feature>
<dbReference type="GeneID" id="56473316"/>
<evidence type="ECO:0000313" key="3">
    <source>
        <dbReference type="EMBL" id="ASS94451.1"/>
    </source>
</evidence>